<proteinExistence type="predicted"/>
<dbReference type="EMBL" id="MINN01000074">
    <property type="protein sequence ID" value="OIU71682.1"/>
    <property type="molecule type" value="Genomic_DNA"/>
</dbReference>
<comment type="caution">
    <text evidence="1">The sequence shown here is derived from an EMBL/GenBank/DDBJ whole genome shotgun (WGS) entry which is preliminary data.</text>
</comment>
<organism evidence="1 2">
    <name type="scientific">Rossellomorea aquimaris</name>
    <dbReference type="NCBI Taxonomy" id="189382"/>
    <lineage>
        <taxon>Bacteria</taxon>
        <taxon>Bacillati</taxon>
        <taxon>Bacillota</taxon>
        <taxon>Bacilli</taxon>
        <taxon>Bacillales</taxon>
        <taxon>Bacillaceae</taxon>
        <taxon>Rossellomorea</taxon>
    </lineage>
</organism>
<protein>
    <submittedName>
        <fullName evidence="1">Uncharacterized protein</fullName>
    </submittedName>
</protein>
<evidence type="ECO:0000313" key="1">
    <source>
        <dbReference type="EMBL" id="OIU71682.1"/>
    </source>
</evidence>
<name>A0A1J6W274_9BACI</name>
<dbReference type="AlphaFoldDB" id="A0A1J6W274"/>
<gene>
    <name evidence="1" type="ORF">BHE18_03175</name>
</gene>
<reference evidence="1 2" key="1">
    <citation type="submission" date="2016-09" db="EMBL/GenBank/DDBJ databases">
        <title>Bacillus aquimaris SAMM genome sequence reveals colonization and biosurfactant production capacities.</title>
        <authorList>
            <person name="Waghmode S.R."/>
            <person name="Suryavanshi M.V."/>
        </authorList>
    </citation>
    <scope>NUCLEOTIDE SEQUENCE [LARGE SCALE GENOMIC DNA]</scope>
    <source>
        <strain evidence="1 2">SAMM</strain>
    </source>
</reference>
<accession>A0A1J6W274</accession>
<sequence>MPVEGEESGSFTSFFSRRFFDKFVDKQKKGNVFLKSCTQIQIVGRIFWKWNVNEESGMYFLFKQAVLAYTR</sequence>
<evidence type="ECO:0000313" key="2">
    <source>
        <dbReference type="Proteomes" id="UP000182062"/>
    </source>
</evidence>
<dbReference type="Proteomes" id="UP000182062">
    <property type="component" value="Unassembled WGS sequence"/>
</dbReference>
<keyword evidence="2" id="KW-1185">Reference proteome</keyword>